<proteinExistence type="inferred from homology"/>
<evidence type="ECO:0000256" key="14">
    <source>
        <dbReference type="SAM" id="MobiDB-lite"/>
    </source>
</evidence>
<dbReference type="GO" id="GO:0043565">
    <property type="term" value="F:sequence-specific DNA binding"/>
    <property type="evidence" value="ECO:0007669"/>
    <property type="project" value="InterPro"/>
</dbReference>
<keyword evidence="9" id="KW-0804">Transcription</keyword>
<keyword evidence="8 12" id="KW-0238">DNA-binding</keyword>
<evidence type="ECO:0000259" key="15">
    <source>
        <dbReference type="PROSITE" id="PS50950"/>
    </source>
</evidence>
<keyword evidence="10" id="KW-0539">Nucleus</keyword>
<organism evidence="16 17">
    <name type="scientific">Chrysodeixis includens</name>
    <name type="common">Soybean looper</name>
    <name type="synonym">Pseudoplusia includens</name>
    <dbReference type="NCBI Taxonomy" id="689277"/>
    <lineage>
        <taxon>Eukaryota</taxon>
        <taxon>Metazoa</taxon>
        <taxon>Ecdysozoa</taxon>
        <taxon>Arthropoda</taxon>
        <taxon>Hexapoda</taxon>
        <taxon>Insecta</taxon>
        <taxon>Pterygota</taxon>
        <taxon>Neoptera</taxon>
        <taxon>Endopterygota</taxon>
        <taxon>Lepidoptera</taxon>
        <taxon>Glossata</taxon>
        <taxon>Ditrysia</taxon>
        <taxon>Noctuoidea</taxon>
        <taxon>Noctuidae</taxon>
        <taxon>Plusiinae</taxon>
        <taxon>Chrysodeixis</taxon>
    </lineage>
</organism>
<dbReference type="InterPro" id="IPR038441">
    <property type="entry name" value="THAP_Znf_sf"/>
</dbReference>
<evidence type="ECO:0000313" key="17">
    <source>
        <dbReference type="Proteomes" id="UP001154114"/>
    </source>
</evidence>
<evidence type="ECO:0000256" key="3">
    <source>
        <dbReference type="ARBA" id="ARBA00022723"/>
    </source>
</evidence>
<evidence type="ECO:0000256" key="6">
    <source>
        <dbReference type="ARBA" id="ARBA00023015"/>
    </source>
</evidence>
<reference evidence="16" key="1">
    <citation type="submission" date="2021-12" db="EMBL/GenBank/DDBJ databases">
        <authorList>
            <person name="King R."/>
        </authorList>
    </citation>
    <scope>NUCLEOTIDE SEQUENCE</scope>
</reference>
<evidence type="ECO:0000256" key="4">
    <source>
        <dbReference type="ARBA" id="ARBA00022771"/>
    </source>
</evidence>
<keyword evidence="3" id="KW-0479">Metal-binding</keyword>
<dbReference type="InterPro" id="IPR006612">
    <property type="entry name" value="THAP_Znf"/>
</dbReference>
<comment type="similarity">
    <text evidence="2">Belongs to the THAP1 family.</text>
</comment>
<feature type="region of interest" description="Disordered" evidence="14">
    <location>
        <begin position="92"/>
        <end position="160"/>
    </location>
</feature>
<keyword evidence="6" id="KW-0805">Transcription regulation</keyword>
<evidence type="ECO:0000256" key="2">
    <source>
        <dbReference type="ARBA" id="ARBA00006177"/>
    </source>
</evidence>
<feature type="coiled-coil region" evidence="13">
    <location>
        <begin position="214"/>
        <end position="241"/>
    </location>
</feature>
<dbReference type="PROSITE" id="PS50950">
    <property type="entry name" value="ZF_THAP"/>
    <property type="match status" value="1"/>
</dbReference>
<evidence type="ECO:0000256" key="12">
    <source>
        <dbReference type="PROSITE-ProRule" id="PRU00309"/>
    </source>
</evidence>
<dbReference type="PANTHER" id="PTHR46600">
    <property type="entry name" value="THAP DOMAIN-CONTAINING"/>
    <property type="match status" value="1"/>
</dbReference>
<protein>
    <recommendedName>
        <fullName evidence="15">THAP-type domain-containing protein</fullName>
    </recommendedName>
</protein>
<evidence type="ECO:0000256" key="11">
    <source>
        <dbReference type="ARBA" id="ARBA00023306"/>
    </source>
</evidence>
<evidence type="ECO:0000256" key="13">
    <source>
        <dbReference type="SAM" id="Coils"/>
    </source>
</evidence>
<name>A0A9N8KWK5_CHRIL</name>
<dbReference type="GO" id="GO:0005654">
    <property type="term" value="C:nucleoplasm"/>
    <property type="evidence" value="ECO:0007669"/>
    <property type="project" value="UniProtKB-SubCell"/>
</dbReference>
<dbReference type="OrthoDB" id="7312725at2759"/>
<dbReference type="SMART" id="SM00980">
    <property type="entry name" value="THAP"/>
    <property type="match status" value="1"/>
</dbReference>
<dbReference type="SUPFAM" id="SSF57716">
    <property type="entry name" value="Glucocorticoid receptor-like (DNA-binding domain)"/>
    <property type="match status" value="1"/>
</dbReference>
<evidence type="ECO:0000256" key="10">
    <source>
        <dbReference type="ARBA" id="ARBA00023242"/>
    </source>
</evidence>
<dbReference type="EMBL" id="LR824013">
    <property type="protein sequence ID" value="CAD0199569.1"/>
    <property type="molecule type" value="Genomic_DNA"/>
</dbReference>
<dbReference type="AlphaFoldDB" id="A0A9N8KWK5"/>
<evidence type="ECO:0000256" key="9">
    <source>
        <dbReference type="ARBA" id="ARBA00023163"/>
    </source>
</evidence>
<feature type="domain" description="THAP-type" evidence="15">
    <location>
        <begin position="1"/>
        <end position="88"/>
    </location>
</feature>
<dbReference type="Pfam" id="PF05485">
    <property type="entry name" value="THAP"/>
    <property type="match status" value="1"/>
</dbReference>
<keyword evidence="4 12" id="KW-0863">Zinc-finger</keyword>
<evidence type="ECO:0000313" key="16">
    <source>
        <dbReference type="EMBL" id="CAD0199569.1"/>
    </source>
</evidence>
<evidence type="ECO:0000256" key="1">
    <source>
        <dbReference type="ARBA" id="ARBA00004642"/>
    </source>
</evidence>
<dbReference type="Gene3D" id="6.20.210.20">
    <property type="entry name" value="THAP domain"/>
    <property type="match status" value="1"/>
</dbReference>
<evidence type="ECO:0000256" key="8">
    <source>
        <dbReference type="ARBA" id="ARBA00023125"/>
    </source>
</evidence>
<dbReference type="InterPro" id="IPR026516">
    <property type="entry name" value="THAP1/10"/>
</dbReference>
<evidence type="ECO:0000256" key="7">
    <source>
        <dbReference type="ARBA" id="ARBA00023054"/>
    </source>
</evidence>
<keyword evidence="17" id="KW-1185">Reference proteome</keyword>
<dbReference type="GO" id="GO:0008270">
    <property type="term" value="F:zinc ion binding"/>
    <property type="evidence" value="ECO:0007669"/>
    <property type="project" value="UniProtKB-KW"/>
</dbReference>
<sequence length="251" mass="28784">MTVCAIKYCRNYKGRVKNTEHITYHQIPTNPIIRHQWIDRIRKSRGEATWKPSKTTVVCSAHFRSKDILSVDKAGRRRLSKEAVPSKALFLSSVQSSDSEDSDDIETVEKSNSNEAGPSGIHNDMCVSTQSSDNDLTINDNDQVPNNDTDQVPNNDQSDATINDKIVELQNKTELDEEDSFSDLDSVYDSPTEAKLRRDLRRKIVLERKHVLKIKSLRQQNLRLKRKIASFKQIIKTLKKRPPQIKIRLSE</sequence>
<keyword evidence="7 13" id="KW-0175">Coiled coil</keyword>
<dbReference type="Proteomes" id="UP001154114">
    <property type="component" value="Chromosome 10"/>
</dbReference>
<gene>
    <name evidence="16" type="ORF">CINC_LOCUS1263</name>
</gene>
<keyword evidence="5" id="KW-0862">Zinc</keyword>
<accession>A0A9N8KWK5</accession>
<evidence type="ECO:0000256" key="5">
    <source>
        <dbReference type="ARBA" id="ARBA00022833"/>
    </source>
</evidence>
<keyword evidence="11" id="KW-0131">Cell cycle</keyword>
<dbReference type="PANTHER" id="PTHR46600:SF1">
    <property type="entry name" value="THAP DOMAIN-CONTAINING PROTEIN 1"/>
    <property type="match status" value="1"/>
</dbReference>
<feature type="compositionally biased region" description="Polar residues" evidence="14">
    <location>
        <begin position="126"/>
        <end position="160"/>
    </location>
</feature>
<comment type="subcellular location">
    <subcellularLocation>
        <location evidence="1">Nucleus</location>
        <location evidence="1">Nucleoplasm</location>
    </subcellularLocation>
</comment>